<protein>
    <recommendedName>
        <fullName evidence="4">DUF3078 domain-containing protein</fullName>
    </recommendedName>
</protein>
<dbReference type="HOGENOM" id="CLU_035111_0_0_10"/>
<reference evidence="2 3" key="1">
    <citation type="submission" date="2011-12" db="EMBL/GenBank/DDBJ databases">
        <title>The Genome Sequence of Prevotella micans F0438.</title>
        <authorList>
            <consortium name="The Broad Institute Genome Sequencing Platform"/>
            <person name="Earl A."/>
            <person name="Ward D."/>
            <person name="Feldgarden M."/>
            <person name="Gevers D."/>
            <person name="Izard J."/>
            <person name="Baranova O.V."/>
            <person name="Blanton J.M."/>
            <person name="Wade W.G."/>
            <person name="Dewhirst F.E."/>
            <person name="Young S.K."/>
            <person name="Zeng Q."/>
            <person name="Gargeya S."/>
            <person name="Fitzgerald M."/>
            <person name="Haas B."/>
            <person name="Abouelleil A."/>
            <person name="Alvarado L."/>
            <person name="Arachchi H.M."/>
            <person name="Berlin A."/>
            <person name="Chapman S.B."/>
            <person name="Gearin G."/>
            <person name="Goldberg J."/>
            <person name="Griggs A."/>
            <person name="Gujja S."/>
            <person name="Hansen M."/>
            <person name="Heiman D."/>
            <person name="Howarth C."/>
            <person name="Larimer J."/>
            <person name="Lui A."/>
            <person name="MacDonald P.J.P."/>
            <person name="McCowen C."/>
            <person name="Montmayeur A."/>
            <person name="Murphy C."/>
            <person name="Neiman D."/>
            <person name="Pearson M."/>
            <person name="Priest M."/>
            <person name="Roberts A."/>
            <person name="Saif S."/>
            <person name="Shea T."/>
            <person name="Sisk P."/>
            <person name="Stolte C."/>
            <person name="Sykes S."/>
            <person name="Wortman J."/>
            <person name="Nusbaum C."/>
            <person name="Birren B."/>
        </authorList>
    </citation>
    <scope>NUCLEOTIDE SEQUENCE [LARGE SCALE GENOMIC DNA]</scope>
    <source>
        <strain evidence="2 3">F0438</strain>
    </source>
</reference>
<accession>H1PZX6</accession>
<dbReference type="Proteomes" id="UP000016023">
    <property type="component" value="Unassembled WGS sequence"/>
</dbReference>
<keyword evidence="1" id="KW-0732">Signal</keyword>
<evidence type="ECO:0000313" key="2">
    <source>
        <dbReference type="EMBL" id="EHO74560.1"/>
    </source>
</evidence>
<keyword evidence="3" id="KW-1185">Reference proteome</keyword>
<evidence type="ECO:0008006" key="4">
    <source>
        <dbReference type="Google" id="ProtNLM"/>
    </source>
</evidence>
<dbReference type="RefSeq" id="WP_006951142.1">
    <property type="nucleotide sequence ID" value="NZ_JH594521.1"/>
</dbReference>
<dbReference type="STRING" id="883158.HMPREF9140_00214"/>
<proteinExistence type="predicted"/>
<organism evidence="2 3">
    <name type="scientific">Prevotella micans F0438</name>
    <dbReference type="NCBI Taxonomy" id="883158"/>
    <lineage>
        <taxon>Bacteria</taxon>
        <taxon>Pseudomonadati</taxon>
        <taxon>Bacteroidota</taxon>
        <taxon>Bacteroidia</taxon>
        <taxon>Bacteroidales</taxon>
        <taxon>Prevotellaceae</taxon>
        <taxon>Prevotella</taxon>
    </lineage>
</organism>
<feature type="signal peptide" evidence="1">
    <location>
        <begin position="1"/>
        <end position="20"/>
    </location>
</feature>
<evidence type="ECO:0000313" key="3">
    <source>
        <dbReference type="Proteomes" id="UP000016023"/>
    </source>
</evidence>
<dbReference type="eggNOG" id="ENOG502ZC03">
    <property type="taxonomic scope" value="Bacteria"/>
</dbReference>
<comment type="caution">
    <text evidence="2">The sequence shown here is derived from an EMBL/GenBank/DDBJ whole genome shotgun (WGS) entry which is preliminary data.</text>
</comment>
<dbReference type="PATRIC" id="fig|883158.3.peg.222"/>
<feature type="chain" id="PRO_5003552521" description="DUF3078 domain-containing protein" evidence="1">
    <location>
        <begin position="21"/>
        <end position="422"/>
    </location>
</feature>
<dbReference type="EMBL" id="AGWK01000006">
    <property type="protein sequence ID" value="EHO74560.1"/>
    <property type="molecule type" value="Genomic_DNA"/>
</dbReference>
<dbReference type="InterPro" id="IPR021428">
    <property type="entry name" value="DUF3078"/>
</dbReference>
<gene>
    <name evidence="2" type="ORF">HMPREF9140_00214</name>
</gene>
<dbReference type="Pfam" id="PF11276">
    <property type="entry name" value="DUF3078"/>
    <property type="match status" value="1"/>
</dbReference>
<evidence type="ECO:0000256" key="1">
    <source>
        <dbReference type="SAM" id="SignalP"/>
    </source>
</evidence>
<sequence length="422" mass="49523">MNKKLLFTAVLALLSVGAIAQQTVRQGMRSKEYVRENESLVRNYIDSLETVRDSLKTQRTVSAESDLRIKRLFMPLTYYNDVISGAFQLDTTNTIGKTLLHMYLRHPEWVETTEADLRKQQSNRVDVRRPIRHEVELVDRLAPVPLESEVAPIAVMIMKPNFWSYRGDYSLQIFQNYVSGNWYKGGESNYSALAALLMEANYNNKQKLKWENRLEMKYGLQSSRSDSLHSYKSTEDLLRLTSKFGLQADKKWYYTVQFIGYTQFTHSYKSNDPTLYAHFLAPLNINVSLGMDYAVDWISHKLKGNFHIAPLAYNMKYSQFRDIAKRIGISEGHFKHDFGSEFTVDLEWKFSDAVKWKTRLYGYTTFRRSELEWENTFVLTFNKYISAQLFIYPRFDDGVARDLHHAYWQFKELSSIGFQYSF</sequence>
<dbReference type="AlphaFoldDB" id="H1PZX6"/>
<name>H1PZX6_9BACT</name>